<keyword evidence="4" id="KW-1185">Reference proteome</keyword>
<organism evidence="3 4">
    <name type="scientific">Oryzomicrobium terrae</name>
    <dbReference type="NCBI Taxonomy" id="1735038"/>
    <lineage>
        <taxon>Bacteria</taxon>
        <taxon>Pseudomonadati</taxon>
        <taxon>Pseudomonadota</taxon>
        <taxon>Betaproteobacteria</taxon>
        <taxon>Rhodocyclales</taxon>
        <taxon>Rhodocyclaceae</taxon>
        <taxon>Oryzomicrobium</taxon>
    </lineage>
</organism>
<dbReference type="Gene3D" id="2.40.160.180">
    <property type="entry name" value="Carbohydrate-selective porin OprB"/>
    <property type="match status" value="1"/>
</dbReference>
<dbReference type="Pfam" id="PF04966">
    <property type="entry name" value="OprB"/>
    <property type="match status" value="1"/>
</dbReference>
<accession>A0A5C1E8T7</accession>
<dbReference type="InterPro" id="IPR038673">
    <property type="entry name" value="OprB_sf"/>
</dbReference>
<feature type="chain" id="PRO_5023013172" evidence="2">
    <location>
        <begin position="38"/>
        <end position="467"/>
    </location>
</feature>
<evidence type="ECO:0000313" key="3">
    <source>
        <dbReference type="EMBL" id="QEL65280.1"/>
    </source>
</evidence>
<evidence type="ECO:0000256" key="2">
    <source>
        <dbReference type="RuleBase" id="RU363072"/>
    </source>
</evidence>
<comment type="similarity">
    <text evidence="1 2">Belongs to the OprB family.</text>
</comment>
<dbReference type="AlphaFoldDB" id="A0A5C1E8T7"/>
<proteinExistence type="inferred from homology"/>
<evidence type="ECO:0000256" key="1">
    <source>
        <dbReference type="ARBA" id="ARBA00008769"/>
    </source>
</evidence>
<dbReference type="Proteomes" id="UP000323671">
    <property type="component" value="Chromosome"/>
</dbReference>
<feature type="signal peptide" evidence="2">
    <location>
        <begin position="1"/>
        <end position="37"/>
    </location>
</feature>
<dbReference type="GO" id="GO:0008643">
    <property type="term" value="P:carbohydrate transport"/>
    <property type="evidence" value="ECO:0007669"/>
    <property type="project" value="InterPro"/>
</dbReference>
<evidence type="ECO:0000313" key="4">
    <source>
        <dbReference type="Proteomes" id="UP000323671"/>
    </source>
</evidence>
<name>A0A5C1E8T7_9RHOO</name>
<dbReference type="KEGG" id="otr:OTERR_18040"/>
<dbReference type="GO" id="GO:0015288">
    <property type="term" value="F:porin activity"/>
    <property type="evidence" value="ECO:0007669"/>
    <property type="project" value="InterPro"/>
</dbReference>
<keyword evidence="2" id="KW-0732">Signal</keyword>
<dbReference type="RefSeq" id="WP_149425573.1">
    <property type="nucleotide sequence ID" value="NZ_CP022579.1"/>
</dbReference>
<dbReference type="GO" id="GO:0016020">
    <property type="term" value="C:membrane"/>
    <property type="evidence" value="ECO:0007669"/>
    <property type="project" value="InterPro"/>
</dbReference>
<dbReference type="EMBL" id="CP022579">
    <property type="protein sequence ID" value="QEL65280.1"/>
    <property type="molecule type" value="Genomic_DNA"/>
</dbReference>
<sequence length="467" mass="50613">MKIFPAHLSRRRPIRLILAAPALLLGLAALHAGPSFAEGAPVVQPTPESGSATMPEAWNAYFQTTYIWQKKRHFSAPYSGPHSLRTDGEKSYSFTATAFLGLRLWPGAEVYYNPEVSQGVPLSELLGLGGMTNGEMARTAGPTLTGYNARAFLRQTINLGGETAGVASSANQLAGNVTARRLVVTAGKVAVGDIFDENRYAHDSRSDFMNWSIIAHGAYDFAADARGYTVGFAAEYFDPAGWALRAGRFAMPRESNGLPLDHSLITQHGDQVELEINHELLGRTGTVKFLAFRNKANMGSFRDALNLAAGSGNAPDLAQTREARIKTGFGINIEQPISDDAGVFFRGSRADGKSETYAFTEIDNSISGGVVLQGNRWGRADDRIGVALARNGLSRDRRDYLAAGGLGFFLGDGRLNYRPEQILETFYAAQLCKGFAVSLNYQHIRNPAYNADRGPVNVAAIRLHAEY</sequence>
<protein>
    <submittedName>
        <fullName evidence="3">Uncharacterized protein</fullName>
    </submittedName>
</protein>
<gene>
    <name evidence="3" type="ORF">OTERR_18040</name>
</gene>
<reference evidence="3 4" key="1">
    <citation type="submission" date="2017-07" db="EMBL/GenBank/DDBJ databases">
        <title>Complete genome sequence of Oryzomicrobium terrae TPP412.</title>
        <authorList>
            <person name="Chiu L.-W."/>
            <person name="Lo K.-J."/>
            <person name="Tsai Y.-M."/>
            <person name="Lin S.-S."/>
            <person name="Kuo C.-H."/>
            <person name="Liu C.-T."/>
        </authorList>
    </citation>
    <scope>NUCLEOTIDE SEQUENCE [LARGE SCALE GENOMIC DNA]</scope>
    <source>
        <strain evidence="3 4">TPP412</strain>
    </source>
</reference>
<dbReference type="InterPro" id="IPR007049">
    <property type="entry name" value="Carb-sel_porin_OprB"/>
</dbReference>